<evidence type="ECO:0000313" key="4">
    <source>
        <dbReference type="Proteomes" id="UP001180551"/>
    </source>
</evidence>
<dbReference type="InterPro" id="IPR043504">
    <property type="entry name" value="Peptidase_S1_PA_chymotrypsin"/>
</dbReference>
<dbReference type="InterPro" id="IPR009003">
    <property type="entry name" value="Peptidase_S1_PA"/>
</dbReference>
<comment type="caution">
    <text evidence="3">The sequence shown here is derived from an EMBL/GenBank/DDBJ whole genome shotgun (WGS) entry which is preliminary data.</text>
</comment>
<evidence type="ECO:0000313" key="3">
    <source>
        <dbReference type="EMBL" id="MDT0461170.1"/>
    </source>
</evidence>
<dbReference type="RefSeq" id="WP_311628077.1">
    <property type="nucleotide sequence ID" value="NZ_JAVRFE010000097.1"/>
</dbReference>
<dbReference type="Proteomes" id="UP001180551">
    <property type="component" value="Unassembled WGS sequence"/>
</dbReference>
<feature type="signal peptide" evidence="1">
    <location>
        <begin position="1"/>
        <end position="31"/>
    </location>
</feature>
<dbReference type="Gene3D" id="2.40.10.10">
    <property type="entry name" value="Trypsin-like serine proteases"/>
    <property type="match status" value="1"/>
</dbReference>
<dbReference type="EMBL" id="JAVRFE010000097">
    <property type="protein sequence ID" value="MDT0461170.1"/>
    <property type="molecule type" value="Genomic_DNA"/>
</dbReference>
<protein>
    <submittedName>
        <fullName evidence="3">Trypsin-like serine protease</fullName>
        <ecNumber evidence="3">3.4.21.-</ecNumber>
    </submittedName>
</protein>
<dbReference type="SUPFAM" id="SSF50494">
    <property type="entry name" value="Trypsin-like serine proteases"/>
    <property type="match status" value="1"/>
</dbReference>
<keyword evidence="1" id="KW-0732">Signal</keyword>
<evidence type="ECO:0000259" key="2">
    <source>
        <dbReference type="Pfam" id="PF00089"/>
    </source>
</evidence>
<keyword evidence="4" id="KW-1185">Reference proteome</keyword>
<dbReference type="InterPro" id="IPR001254">
    <property type="entry name" value="Trypsin_dom"/>
</dbReference>
<feature type="domain" description="Peptidase S1" evidence="2">
    <location>
        <begin position="32"/>
        <end position="70"/>
    </location>
</feature>
<dbReference type="Pfam" id="PF00089">
    <property type="entry name" value="Trypsin"/>
    <property type="match status" value="1"/>
</dbReference>
<organism evidence="3 4">
    <name type="scientific">Streptomyces mooreae</name>
    <dbReference type="NCBI Taxonomy" id="3075523"/>
    <lineage>
        <taxon>Bacteria</taxon>
        <taxon>Bacillati</taxon>
        <taxon>Actinomycetota</taxon>
        <taxon>Actinomycetes</taxon>
        <taxon>Kitasatosporales</taxon>
        <taxon>Streptomycetaceae</taxon>
        <taxon>Streptomyces</taxon>
    </lineage>
</organism>
<sequence length="91" mass="9277">MSVRCSRAALTAGLLAPVIAAGVLVAAPAGAVVGPATKDGSYPFTVKLDIGGQRSCSAALVDQQWLVTAARSCPQCQGSQSCRQAMVTRAW</sequence>
<dbReference type="EC" id="3.4.21.-" evidence="3"/>
<gene>
    <name evidence="3" type="ORF">RM550_36635</name>
</gene>
<evidence type="ECO:0000256" key="1">
    <source>
        <dbReference type="SAM" id="SignalP"/>
    </source>
</evidence>
<dbReference type="GO" id="GO:0016787">
    <property type="term" value="F:hydrolase activity"/>
    <property type="evidence" value="ECO:0007669"/>
    <property type="project" value="UniProtKB-KW"/>
</dbReference>
<name>A0ABU2TJR6_9ACTN</name>
<feature type="chain" id="PRO_5045924694" evidence="1">
    <location>
        <begin position="32"/>
        <end position="91"/>
    </location>
</feature>
<reference evidence="3" key="1">
    <citation type="submission" date="2024-05" db="EMBL/GenBank/DDBJ databases">
        <title>30 novel species of actinomycetes from the DSMZ collection.</title>
        <authorList>
            <person name="Nouioui I."/>
        </authorList>
    </citation>
    <scope>NUCLEOTIDE SEQUENCE</scope>
    <source>
        <strain evidence="3">DSM 41527</strain>
    </source>
</reference>
<keyword evidence="3" id="KW-0378">Hydrolase</keyword>
<proteinExistence type="predicted"/>
<accession>A0ABU2TJR6</accession>